<feature type="region of interest" description="Disordered" evidence="1">
    <location>
        <begin position="1"/>
        <end position="40"/>
    </location>
</feature>
<sequence length="176" mass="19172">MHPFVRGGDAGMEVPDSAVGESKGRGAQKAGHRSELQRRPDAGPSAYALLRAWNALRNPGFFHPSPLRLSEPLHSHLHPRVPASHPLRFLPAATASGEGRKIAGCRLLCFVNVLVGGGPFLFWVRLRGAPFVMAGNARPWRGRGSGACGGESMVLRYRQCKRRGQKLASKQAFEWT</sequence>
<gene>
    <name evidence="2" type="ORF">SAMN05216313_11630</name>
</gene>
<protein>
    <submittedName>
        <fullName evidence="2">Uncharacterized protein</fullName>
    </submittedName>
</protein>
<dbReference type="EMBL" id="FOIM01000016">
    <property type="protein sequence ID" value="SET83214.1"/>
    <property type="molecule type" value="Genomic_DNA"/>
</dbReference>
<evidence type="ECO:0000313" key="2">
    <source>
        <dbReference type="EMBL" id="SET83214.1"/>
    </source>
</evidence>
<proteinExistence type="predicted"/>
<dbReference type="STRING" id="460384.SAMN05216313_11630"/>
<keyword evidence="3" id="KW-1185">Reference proteome</keyword>
<dbReference type="AlphaFoldDB" id="A0A1I0HH19"/>
<evidence type="ECO:0000256" key="1">
    <source>
        <dbReference type="SAM" id="MobiDB-lite"/>
    </source>
</evidence>
<evidence type="ECO:0000313" key="3">
    <source>
        <dbReference type="Proteomes" id="UP000198508"/>
    </source>
</evidence>
<accession>A0A1I0HH19</accession>
<reference evidence="3" key="1">
    <citation type="submission" date="2016-10" db="EMBL/GenBank/DDBJ databases">
        <authorList>
            <person name="Varghese N."/>
            <person name="Submissions S."/>
        </authorList>
    </citation>
    <scope>NUCLEOTIDE SEQUENCE [LARGE SCALE GENOMIC DNA]</scope>
    <source>
        <strain evidence="3">NLAE-zl-G277</strain>
    </source>
</reference>
<dbReference type="Proteomes" id="UP000198508">
    <property type="component" value="Unassembled WGS sequence"/>
</dbReference>
<name>A0A1I0HH19_9FIRM</name>
<organism evidence="2 3">
    <name type="scientific">Enterocloster lavalensis</name>
    <dbReference type="NCBI Taxonomy" id="460384"/>
    <lineage>
        <taxon>Bacteria</taxon>
        <taxon>Bacillati</taxon>
        <taxon>Bacillota</taxon>
        <taxon>Clostridia</taxon>
        <taxon>Lachnospirales</taxon>
        <taxon>Lachnospiraceae</taxon>
        <taxon>Enterocloster</taxon>
    </lineage>
</organism>